<proteinExistence type="predicted"/>
<dbReference type="EMBL" id="HG994368">
    <property type="protein sequence ID" value="CAF1833914.1"/>
    <property type="molecule type" value="Genomic_DNA"/>
</dbReference>
<sequence>RTYPIPNPNPGLEKSLAHERPACHLLRNKDRKAPPLPLPTGLSAFSKEQQLLLVVSSAPSSSVSPGFEPLFPKLPPEERRMALQYISHSDPAERQARILRVQQSAPVSAMDSLPKIPKISTNIDKGKGHVFGYEGQSSSVPNMQNKTISVCNSSPPIFSRNANDLSDIYDHEVSSSLSPIGLTVFRVGSSSGVTLYGTRIDGKKGEYAPNVGRDCLSTRDCLLLMVEKLYYRTLSSQLQPSKMKRVRLTVALLKEKQLAMLMIIQQNHQKLILLRWLPI</sequence>
<protein>
    <submittedName>
        <fullName evidence="1">(rape) hypothetical protein</fullName>
    </submittedName>
</protein>
<reference evidence="1" key="1">
    <citation type="submission" date="2021-01" db="EMBL/GenBank/DDBJ databases">
        <authorList>
            <consortium name="Genoscope - CEA"/>
            <person name="William W."/>
        </authorList>
    </citation>
    <scope>NUCLEOTIDE SEQUENCE</scope>
</reference>
<evidence type="ECO:0000313" key="1">
    <source>
        <dbReference type="EMBL" id="CAF1833914.1"/>
    </source>
</evidence>
<name>A0A816JFI3_BRANA</name>
<dbReference type="Proteomes" id="UP001295469">
    <property type="component" value="Chromosome C04"/>
</dbReference>
<feature type="non-terminal residue" evidence="1">
    <location>
        <position position="1"/>
    </location>
</feature>
<dbReference type="AlphaFoldDB" id="A0A816JFI3"/>
<accession>A0A816JFI3</accession>
<organism evidence="1">
    <name type="scientific">Brassica napus</name>
    <name type="common">Rape</name>
    <dbReference type="NCBI Taxonomy" id="3708"/>
    <lineage>
        <taxon>Eukaryota</taxon>
        <taxon>Viridiplantae</taxon>
        <taxon>Streptophyta</taxon>
        <taxon>Embryophyta</taxon>
        <taxon>Tracheophyta</taxon>
        <taxon>Spermatophyta</taxon>
        <taxon>Magnoliopsida</taxon>
        <taxon>eudicotyledons</taxon>
        <taxon>Gunneridae</taxon>
        <taxon>Pentapetalae</taxon>
        <taxon>rosids</taxon>
        <taxon>malvids</taxon>
        <taxon>Brassicales</taxon>
        <taxon>Brassicaceae</taxon>
        <taxon>Brassiceae</taxon>
        <taxon>Brassica</taxon>
    </lineage>
</organism>
<gene>
    <name evidence="1" type="ORF">DARMORV10_C04P24510.1</name>
</gene>